<protein>
    <submittedName>
        <fullName evidence="1">Uncharacterized protein</fullName>
    </submittedName>
</protein>
<sequence>MKELSSAILEAIPANLPTSTAQYWIGNKKRLQKALREALGIQPFFDLLADWQQFYLNVFGGHYDFSDIVISEKKSGFDRLIIVAPGMTPQVLFNKCSGLFKTWKYTNKDLDEVIISDRTPAKGAYAIWLRDRIEADEEMKNISANQIKQQQIITCTLEERILYELKYFKETNQHLDVQKITLCAGSRNQSGVVPNVRWYGSKMFVGWYNPDDQDDLLRARAAVI</sequence>
<proteinExistence type="predicted"/>
<reference evidence="1 2" key="1">
    <citation type="journal article" date="2016" name="Nat. Commun.">
        <title>Thousands of microbial genomes shed light on interconnected biogeochemical processes in an aquifer system.</title>
        <authorList>
            <person name="Anantharaman K."/>
            <person name="Brown C.T."/>
            <person name="Hug L.A."/>
            <person name="Sharon I."/>
            <person name="Castelle C.J."/>
            <person name="Probst A.J."/>
            <person name="Thomas B.C."/>
            <person name="Singh A."/>
            <person name="Wilkins M.J."/>
            <person name="Karaoz U."/>
            <person name="Brodie E.L."/>
            <person name="Williams K.H."/>
            <person name="Hubbard S.S."/>
            <person name="Banfield J.F."/>
        </authorList>
    </citation>
    <scope>NUCLEOTIDE SEQUENCE [LARGE SCALE GENOMIC DNA]</scope>
</reference>
<comment type="caution">
    <text evidence="1">The sequence shown here is derived from an EMBL/GenBank/DDBJ whole genome shotgun (WGS) entry which is preliminary data.</text>
</comment>
<evidence type="ECO:0000313" key="2">
    <source>
        <dbReference type="Proteomes" id="UP000178226"/>
    </source>
</evidence>
<dbReference type="Proteomes" id="UP000178226">
    <property type="component" value="Unassembled WGS sequence"/>
</dbReference>
<dbReference type="AlphaFoldDB" id="A0A1G2QBU6"/>
<organism evidence="1 2">
    <name type="scientific">Candidatus Veblenbacteria bacterium RIFOXYC2_FULL_42_11</name>
    <dbReference type="NCBI Taxonomy" id="1802428"/>
    <lineage>
        <taxon>Bacteria</taxon>
        <taxon>Candidatus Vebleniibacteriota</taxon>
    </lineage>
</organism>
<accession>A0A1G2QBU6</accession>
<name>A0A1G2QBU6_9BACT</name>
<dbReference type="EMBL" id="MHTE01000005">
    <property type="protein sequence ID" value="OHA57431.1"/>
    <property type="molecule type" value="Genomic_DNA"/>
</dbReference>
<evidence type="ECO:0000313" key="1">
    <source>
        <dbReference type="EMBL" id="OHA57431.1"/>
    </source>
</evidence>
<gene>
    <name evidence="1" type="ORF">A2441_02610</name>
</gene>